<comment type="cofactor">
    <cofactor evidence="1">
        <name>heme b</name>
        <dbReference type="ChEBI" id="CHEBI:60344"/>
    </cofactor>
</comment>
<evidence type="ECO:0000313" key="11">
    <source>
        <dbReference type="Proteomes" id="UP000039046"/>
    </source>
</evidence>
<evidence type="ECO:0000256" key="6">
    <source>
        <dbReference type="ARBA" id="ARBA00023004"/>
    </source>
</evidence>
<dbReference type="SUPFAM" id="SSF47571">
    <property type="entry name" value="Cloroperoxidase"/>
    <property type="match status" value="1"/>
</dbReference>
<feature type="domain" description="Heme haloperoxidase family profile" evidence="9">
    <location>
        <begin position="58"/>
        <end position="312"/>
    </location>
</feature>
<organism evidence="10 11">
    <name type="scientific">[Torrubiella] hemipterigena</name>
    <dbReference type="NCBI Taxonomy" id="1531966"/>
    <lineage>
        <taxon>Eukaryota</taxon>
        <taxon>Fungi</taxon>
        <taxon>Dikarya</taxon>
        <taxon>Ascomycota</taxon>
        <taxon>Pezizomycotina</taxon>
        <taxon>Sordariomycetes</taxon>
        <taxon>Hypocreomycetidae</taxon>
        <taxon>Hypocreales</taxon>
        <taxon>Clavicipitaceae</taxon>
        <taxon>Clavicipitaceae incertae sedis</taxon>
        <taxon>'Torrubiella' clade</taxon>
    </lineage>
</organism>
<evidence type="ECO:0000256" key="8">
    <source>
        <dbReference type="SAM" id="MobiDB-lite"/>
    </source>
</evidence>
<dbReference type="PANTHER" id="PTHR33577:SF1">
    <property type="entry name" value="HEME HALOPEROXIDASE FAMILY PROFILE DOMAIN-CONTAINING PROTEIN"/>
    <property type="match status" value="1"/>
</dbReference>
<evidence type="ECO:0000256" key="1">
    <source>
        <dbReference type="ARBA" id="ARBA00001970"/>
    </source>
</evidence>
<evidence type="ECO:0000313" key="10">
    <source>
        <dbReference type="EMBL" id="CEJ82913.1"/>
    </source>
</evidence>
<comment type="similarity">
    <text evidence="7">Belongs to the chloroperoxidase family.</text>
</comment>
<dbReference type="Proteomes" id="UP000039046">
    <property type="component" value="Unassembled WGS sequence"/>
</dbReference>
<evidence type="ECO:0000256" key="4">
    <source>
        <dbReference type="ARBA" id="ARBA00022723"/>
    </source>
</evidence>
<keyword evidence="3" id="KW-0349">Heme</keyword>
<dbReference type="EMBL" id="CDHN01000001">
    <property type="protein sequence ID" value="CEJ82913.1"/>
    <property type="molecule type" value="Genomic_DNA"/>
</dbReference>
<keyword evidence="11" id="KW-1185">Reference proteome</keyword>
<keyword evidence="2 10" id="KW-0575">Peroxidase</keyword>
<dbReference type="HOGENOM" id="CLU_029871_3_2_1"/>
<evidence type="ECO:0000256" key="2">
    <source>
        <dbReference type="ARBA" id="ARBA00022559"/>
    </source>
</evidence>
<accession>A0A0A1SR34</accession>
<dbReference type="GO" id="GO:0004601">
    <property type="term" value="F:peroxidase activity"/>
    <property type="evidence" value="ECO:0007669"/>
    <property type="project" value="UniProtKB-KW"/>
</dbReference>
<dbReference type="PROSITE" id="PS51405">
    <property type="entry name" value="HEME_HALOPEROXIDASE"/>
    <property type="match status" value="1"/>
</dbReference>
<keyword evidence="5" id="KW-0560">Oxidoreductase</keyword>
<proteinExistence type="inferred from homology"/>
<dbReference type="InterPro" id="IPR000028">
    <property type="entry name" value="Chloroperoxidase"/>
</dbReference>
<keyword evidence="6" id="KW-0408">Iron</keyword>
<dbReference type="Pfam" id="PF01328">
    <property type="entry name" value="Peroxidase_2"/>
    <property type="match status" value="1"/>
</dbReference>
<dbReference type="OrthoDB" id="407298at2759"/>
<dbReference type="AlphaFoldDB" id="A0A0A1SR34"/>
<dbReference type="InterPro" id="IPR036851">
    <property type="entry name" value="Chloroperoxidase-like_sf"/>
</dbReference>
<feature type="region of interest" description="Disordered" evidence="8">
    <location>
        <begin position="409"/>
        <end position="445"/>
    </location>
</feature>
<dbReference type="PANTHER" id="PTHR33577">
    <property type="entry name" value="STERIGMATOCYSTIN BIOSYNTHESIS PEROXIDASE STCC-RELATED"/>
    <property type="match status" value="1"/>
</dbReference>
<evidence type="ECO:0000256" key="3">
    <source>
        <dbReference type="ARBA" id="ARBA00022617"/>
    </source>
</evidence>
<reference evidence="10 11" key="1">
    <citation type="journal article" date="2015" name="Genome Announc.">
        <title>Draft Genome Sequence and Gene Annotation of the Entomopathogenic Fungus Verticillium hemipterigenum.</title>
        <authorList>
            <person name="Horn F."/>
            <person name="Habel A."/>
            <person name="Scharf D.H."/>
            <person name="Dworschak J."/>
            <person name="Brakhage A.A."/>
            <person name="Guthke R."/>
            <person name="Hertweck C."/>
            <person name="Linde J."/>
        </authorList>
    </citation>
    <scope>NUCLEOTIDE SEQUENCE [LARGE SCALE GENOMIC DNA]</scope>
</reference>
<sequence length="445" mass="47936">MKFYAIQSTLVVTAAAFPNMGARQAVPKVADFPMYPGTPNQALFNEFDATEQLVSVHGEHEYRDPRPGDIRGPCPGLNAAANHGYLPRDGIATYAAVQTGLWEAFGLDQTATQFLQQTTTLFDGDPLSQKWSIGYASDKVSLLGPVAGALLGTPTGICAYGHSKSENDASITRGDFLAPDDNSNCASYPKFYQELLDLSDKRANGLITAPVLAEHQHNRKLHSIATNPNYFSPAFGGVAFTPAAHTFVWALMANHSSANPRGFLEHNVLDAFFSYSVQPDGSRKYEYGKDRIPENWYRRSHKNPWTLVDIVLGVASQCLAFPSTCKVGGNTGTVNSFDGIDLGDISGGLINSIEDFQDPARLACFIGQNIQAEAPSSLEKIFTGELLKEAVGLVGPVVDMLGKCPNMPPGKSVNQYGSKYPGANKHKGDRGKTAKDTHGYPADAP</sequence>
<evidence type="ECO:0000256" key="7">
    <source>
        <dbReference type="ARBA" id="ARBA00025795"/>
    </source>
</evidence>
<evidence type="ECO:0000259" key="9">
    <source>
        <dbReference type="PROSITE" id="PS51405"/>
    </source>
</evidence>
<dbReference type="GO" id="GO:0046872">
    <property type="term" value="F:metal ion binding"/>
    <property type="evidence" value="ECO:0007669"/>
    <property type="project" value="UniProtKB-KW"/>
</dbReference>
<evidence type="ECO:0000256" key="5">
    <source>
        <dbReference type="ARBA" id="ARBA00023002"/>
    </source>
</evidence>
<gene>
    <name evidence="10" type="ORF">VHEMI02954</name>
</gene>
<protein>
    <submittedName>
        <fullName evidence="10">Putative Peroxidase, family 2 domain-containing protein</fullName>
    </submittedName>
</protein>
<dbReference type="Gene3D" id="1.10.489.10">
    <property type="entry name" value="Chloroperoxidase-like"/>
    <property type="match status" value="1"/>
</dbReference>
<name>A0A0A1SR34_9HYPO</name>
<keyword evidence="4" id="KW-0479">Metal-binding</keyword>